<gene>
    <name evidence="3" type="ORF">NDN08_001260</name>
</gene>
<name>A0AAV8UQ91_9RHOD</name>
<feature type="region of interest" description="Disordered" evidence="1">
    <location>
        <begin position="175"/>
        <end position="209"/>
    </location>
</feature>
<dbReference type="Proteomes" id="UP001157974">
    <property type="component" value="Unassembled WGS sequence"/>
</dbReference>
<evidence type="ECO:0000256" key="1">
    <source>
        <dbReference type="SAM" id="MobiDB-lite"/>
    </source>
</evidence>
<evidence type="ECO:0000313" key="3">
    <source>
        <dbReference type="EMBL" id="KAJ8904744.1"/>
    </source>
</evidence>
<comment type="caution">
    <text evidence="3">The sequence shown here is derived from an EMBL/GenBank/DDBJ whole genome shotgun (WGS) entry which is preliminary data.</text>
</comment>
<dbReference type="AlphaFoldDB" id="A0AAV8UQ91"/>
<evidence type="ECO:0000259" key="2">
    <source>
        <dbReference type="PROSITE" id="PS50090"/>
    </source>
</evidence>
<organism evidence="3 4">
    <name type="scientific">Rhodosorus marinus</name>
    <dbReference type="NCBI Taxonomy" id="101924"/>
    <lineage>
        <taxon>Eukaryota</taxon>
        <taxon>Rhodophyta</taxon>
        <taxon>Stylonematophyceae</taxon>
        <taxon>Stylonematales</taxon>
        <taxon>Stylonemataceae</taxon>
        <taxon>Rhodosorus</taxon>
    </lineage>
</organism>
<feature type="domain" description="Myb-like" evidence="2">
    <location>
        <begin position="112"/>
        <end position="168"/>
    </location>
</feature>
<protein>
    <recommendedName>
        <fullName evidence="2">Myb-like domain-containing protein</fullName>
    </recommendedName>
</protein>
<reference evidence="3 4" key="1">
    <citation type="journal article" date="2023" name="Nat. Commun.">
        <title>Origin of minicircular mitochondrial genomes in red algae.</title>
        <authorList>
            <person name="Lee Y."/>
            <person name="Cho C.H."/>
            <person name="Lee Y.M."/>
            <person name="Park S.I."/>
            <person name="Yang J.H."/>
            <person name="West J.A."/>
            <person name="Bhattacharya D."/>
            <person name="Yoon H.S."/>
        </authorList>
    </citation>
    <scope>NUCLEOTIDE SEQUENCE [LARGE SCALE GENOMIC DNA]</scope>
    <source>
        <strain evidence="3 4">CCMP1338</strain>
        <tissue evidence="3">Whole cell</tissue>
    </source>
</reference>
<dbReference type="InterPro" id="IPR001005">
    <property type="entry name" value="SANT/Myb"/>
</dbReference>
<evidence type="ECO:0000313" key="4">
    <source>
        <dbReference type="Proteomes" id="UP001157974"/>
    </source>
</evidence>
<keyword evidence="4" id="KW-1185">Reference proteome</keyword>
<sequence>MDEKGQQLLMACIRDVGQHLLKAGEVLINYSKSNGGMNLPITPATNQAGNMATSQGVSAVVPITSAILPANSVLAPGDAAGQSLIMSGGVPLMQDFRYPQKRKGDDRIDEKGSKRIRNNWTTEENNIMIKVAKDSKFDSERDMLSTMRDRLGGSRTITQCKNHFKNLVRAGKIPWNEALKADSPGKDNENEDGQLHKEDDDDVDVVEDK</sequence>
<dbReference type="SUPFAM" id="SSF46689">
    <property type="entry name" value="Homeodomain-like"/>
    <property type="match status" value="1"/>
</dbReference>
<accession>A0AAV8UQ91</accession>
<dbReference type="InterPro" id="IPR009057">
    <property type="entry name" value="Homeodomain-like_sf"/>
</dbReference>
<feature type="compositionally biased region" description="Basic and acidic residues" evidence="1">
    <location>
        <begin position="179"/>
        <end position="198"/>
    </location>
</feature>
<proteinExistence type="predicted"/>
<dbReference type="EMBL" id="JAMWBK010000005">
    <property type="protein sequence ID" value="KAJ8904744.1"/>
    <property type="molecule type" value="Genomic_DNA"/>
</dbReference>
<dbReference type="PROSITE" id="PS50090">
    <property type="entry name" value="MYB_LIKE"/>
    <property type="match status" value="1"/>
</dbReference>
<feature type="compositionally biased region" description="Acidic residues" evidence="1">
    <location>
        <begin position="199"/>
        <end position="209"/>
    </location>
</feature>